<keyword evidence="4" id="KW-0539">Nucleus</keyword>
<evidence type="ECO:0000256" key="1">
    <source>
        <dbReference type="ARBA" id="ARBA00004123"/>
    </source>
</evidence>
<feature type="domain" description="WW" evidence="5">
    <location>
        <begin position="3"/>
        <end position="37"/>
    </location>
</feature>
<reference evidence="6" key="1">
    <citation type="submission" date="2021-02" db="EMBL/GenBank/DDBJ databases">
        <authorList>
            <person name="Dougan E. K."/>
            <person name="Rhodes N."/>
            <person name="Thang M."/>
            <person name="Chan C."/>
        </authorList>
    </citation>
    <scope>NUCLEOTIDE SEQUENCE</scope>
</reference>
<dbReference type="OrthoDB" id="3045089at2759"/>
<dbReference type="SMART" id="SM00456">
    <property type="entry name" value="WW"/>
    <property type="match status" value="2"/>
</dbReference>
<dbReference type="PROSITE" id="PS50020">
    <property type="entry name" value="WW_DOMAIN_2"/>
    <property type="match status" value="3"/>
</dbReference>
<dbReference type="GO" id="GO:0035329">
    <property type="term" value="P:hippo signaling"/>
    <property type="evidence" value="ECO:0007669"/>
    <property type="project" value="TreeGrafter"/>
</dbReference>
<dbReference type="InterPro" id="IPR051583">
    <property type="entry name" value="YAP1"/>
</dbReference>
<dbReference type="GO" id="GO:0003713">
    <property type="term" value="F:transcription coactivator activity"/>
    <property type="evidence" value="ECO:0007669"/>
    <property type="project" value="TreeGrafter"/>
</dbReference>
<feature type="domain" description="WW" evidence="5">
    <location>
        <begin position="36"/>
        <end position="69"/>
    </location>
</feature>
<dbReference type="Proteomes" id="UP000654075">
    <property type="component" value="Unassembled WGS sequence"/>
</dbReference>
<dbReference type="InterPro" id="IPR001202">
    <property type="entry name" value="WW_dom"/>
</dbReference>
<protein>
    <recommendedName>
        <fullName evidence="5">WW domain-containing protein</fullName>
    </recommendedName>
</protein>
<accession>A0A813ER36</accession>
<evidence type="ECO:0000313" key="7">
    <source>
        <dbReference type="Proteomes" id="UP000654075"/>
    </source>
</evidence>
<gene>
    <name evidence="6" type="ORF">PGLA1383_LOCUS19251</name>
</gene>
<keyword evidence="7" id="KW-1185">Reference proteome</keyword>
<evidence type="ECO:0000256" key="3">
    <source>
        <dbReference type="ARBA" id="ARBA00022490"/>
    </source>
</evidence>
<name>A0A813ER36_POLGL</name>
<comment type="caution">
    <text evidence="6">The sequence shown here is derived from an EMBL/GenBank/DDBJ whole genome shotgun (WGS) entry which is preliminary data.</text>
</comment>
<feature type="domain" description="WW" evidence="5">
    <location>
        <begin position="68"/>
        <end position="101"/>
    </location>
</feature>
<keyword evidence="3" id="KW-0963">Cytoplasm</keyword>
<evidence type="ECO:0000259" key="5">
    <source>
        <dbReference type="PROSITE" id="PS50020"/>
    </source>
</evidence>
<dbReference type="SUPFAM" id="SSF51045">
    <property type="entry name" value="WW domain"/>
    <property type="match status" value="3"/>
</dbReference>
<evidence type="ECO:0000256" key="2">
    <source>
        <dbReference type="ARBA" id="ARBA00004496"/>
    </source>
</evidence>
<dbReference type="EMBL" id="CAJNNV010012641">
    <property type="protein sequence ID" value="CAE8600951.1"/>
    <property type="molecule type" value="Genomic_DNA"/>
</dbReference>
<comment type="subcellular location">
    <subcellularLocation>
        <location evidence="2">Cytoplasm</location>
    </subcellularLocation>
    <subcellularLocation>
        <location evidence="1">Nucleus</location>
    </subcellularLocation>
</comment>
<evidence type="ECO:0000256" key="4">
    <source>
        <dbReference type="ARBA" id="ARBA00023242"/>
    </source>
</evidence>
<dbReference type="Gene3D" id="2.20.70.10">
    <property type="match status" value="3"/>
</dbReference>
<sequence length="146" mass="17407">DPRFLPADWEQRVDAQSGKVYFQFHKTRQTCFVDPRSCPVGWEMRLSRDGEIYFAYLPAMRTTFVDPRGLPDGVDAALDDKSRIYFKMHENKTTTWVDPRDNQQEVTLTKWRQVQLTRWWKESVWREVEAMKPKEEERGEDEATTS</sequence>
<dbReference type="PANTHER" id="PTHR17616">
    <property type="entry name" value="YES-ASSOCIATED PROTEIN YAP1 FAMILY MEMBER"/>
    <property type="match status" value="1"/>
</dbReference>
<dbReference type="PROSITE" id="PS01159">
    <property type="entry name" value="WW_DOMAIN_1"/>
    <property type="match status" value="2"/>
</dbReference>
<dbReference type="GO" id="GO:0005737">
    <property type="term" value="C:cytoplasm"/>
    <property type="evidence" value="ECO:0007669"/>
    <property type="project" value="UniProtKB-SubCell"/>
</dbReference>
<proteinExistence type="predicted"/>
<dbReference type="AlphaFoldDB" id="A0A813ER36"/>
<organism evidence="6 7">
    <name type="scientific">Polarella glacialis</name>
    <name type="common">Dinoflagellate</name>
    <dbReference type="NCBI Taxonomy" id="89957"/>
    <lineage>
        <taxon>Eukaryota</taxon>
        <taxon>Sar</taxon>
        <taxon>Alveolata</taxon>
        <taxon>Dinophyceae</taxon>
        <taxon>Suessiales</taxon>
        <taxon>Suessiaceae</taxon>
        <taxon>Polarella</taxon>
    </lineage>
</organism>
<dbReference type="GO" id="GO:0045944">
    <property type="term" value="P:positive regulation of transcription by RNA polymerase II"/>
    <property type="evidence" value="ECO:0007669"/>
    <property type="project" value="TreeGrafter"/>
</dbReference>
<evidence type="ECO:0000313" key="6">
    <source>
        <dbReference type="EMBL" id="CAE8600951.1"/>
    </source>
</evidence>
<dbReference type="PANTHER" id="PTHR17616:SF8">
    <property type="entry name" value="TRANSCRIPTIONAL COACTIVATOR YORKIE"/>
    <property type="match status" value="1"/>
</dbReference>
<dbReference type="GO" id="GO:0005634">
    <property type="term" value="C:nucleus"/>
    <property type="evidence" value="ECO:0007669"/>
    <property type="project" value="UniProtKB-SubCell"/>
</dbReference>
<feature type="non-terminal residue" evidence="6">
    <location>
        <position position="146"/>
    </location>
</feature>
<dbReference type="InterPro" id="IPR036020">
    <property type="entry name" value="WW_dom_sf"/>
</dbReference>